<keyword evidence="4" id="KW-0505">Motor protein</keyword>
<sequence>MKSEVYQGFSYVFPPEASQNEVYEKMVNQLVEDVLMGKSGMLAAIGLAKPIPYLNEVYEKMVNQLVEDVLMGKSGMLAAMGLAKPIPYLVVQEILVWFLLLFARYFQKRGTMDQNLQGLSIFQCLKYIQRKGKEKGLWIDDQTGVIYPCSNQQLKASKRLSFMMFSRLNLLLICYDKFQSSVEFYFDFMSHDSAIVKYDMCIINIRCEIDNFDEDAAAQSSTAMLTIVDLASAEREKRTGNQGTRLVESNFINNTSMVFGLCLRSLLEHQKNRKKPLHKHFQNSLLTKYLRDFLQGKKRMALILTAKSGDEDYQDTSYFLRQAAPYMNIKYETFHNVEEQPANTFGNKRRTQILSKTEQVKRMKLNSNGVCTDDEVRSDILHQPDKGYTKYLHSFVSSFQRKTKNAELSGSSAECPVIIDAEADFDKSLSENATNLSKTARENQILLKFSRALWNVLKECKSKLDANVDEVSSLRYSLTAEKERCSVLETELNLMKASCSCGKEAVAEVEENGSKAKLTDCMVELERYQPIDVLESNTEIYSSHAAILEISADAVDEQVSCSNLCEEEHVDSGLGTSFAEVVSTSLSVQNVEEHSNEKENVSVEYVLFDKEDLKGLADLDLSCEIGDTVTDLAKAVSVSSVLEMSEEKSYEKFGDSSPEVVFDKQELNEVQEREVDGEITGSELSSVVGDEASSTLEEDKREEEEKQVTRSLEVISISSEVEKCVDQSIERFVSEVEYIEADGEITG</sequence>
<dbReference type="EMBL" id="PKPP01007545">
    <property type="protein sequence ID" value="PWA53086.1"/>
    <property type="molecule type" value="Genomic_DNA"/>
</dbReference>
<feature type="compositionally biased region" description="Basic and acidic residues" evidence="6">
    <location>
        <begin position="697"/>
        <end position="708"/>
    </location>
</feature>
<comment type="similarity">
    <text evidence="5">Belongs to the TRAFAC class myosin-kinesin ATPase superfamily. Kinesin family.</text>
</comment>
<dbReference type="OrthoDB" id="123929at2759"/>
<dbReference type="GO" id="GO:0005871">
    <property type="term" value="C:kinesin complex"/>
    <property type="evidence" value="ECO:0007669"/>
    <property type="project" value="TreeGrafter"/>
</dbReference>
<dbReference type="GO" id="GO:0003777">
    <property type="term" value="F:microtubule motor activity"/>
    <property type="evidence" value="ECO:0007669"/>
    <property type="project" value="InterPro"/>
</dbReference>
<evidence type="ECO:0000313" key="9">
    <source>
        <dbReference type="Proteomes" id="UP000245207"/>
    </source>
</evidence>
<dbReference type="InterPro" id="IPR027417">
    <property type="entry name" value="P-loop_NTPase"/>
</dbReference>
<keyword evidence="1" id="KW-0493">Microtubule</keyword>
<name>A0A2U1LVQ9_ARTAN</name>
<dbReference type="SUPFAM" id="SSF52540">
    <property type="entry name" value="P-loop containing nucleoside triphosphate hydrolases"/>
    <property type="match status" value="1"/>
</dbReference>
<keyword evidence="2" id="KW-0547">Nucleotide-binding</keyword>
<comment type="caution">
    <text evidence="8">The sequence shown here is derived from an EMBL/GenBank/DDBJ whole genome shotgun (WGS) entry which is preliminary data.</text>
</comment>
<keyword evidence="9" id="KW-1185">Reference proteome</keyword>
<feature type="region of interest" description="Disordered" evidence="6">
    <location>
        <begin position="687"/>
        <end position="709"/>
    </location>
</feature>
<dbReference type="Gene3D" id="3.40.850.10">
    <property type="entry name" value="Kinesin motor domain"/>
    <property type="match status" value="2"/>
</dbReference>
<keyword evidence="3" id="KW-0067">ATP-binding</keyword>
<dbReference type="GO" id="GO:0005874">
    <property type="term" value="C:microtubule"/>
    <property type="evidence" value="ECO:0007669"/>
    <property type="project" value="UniProtKB-KW"/>
</dbReference>
<dbReference type="Proteomes" id="UP000245207">
    <property type="component" value="Unassembled WGS sequence"/>
</dbReference>
<dbReference type="GO" id="GO:0008017">
    <property type="term" value="F:microtubule binding"/>
    <property type="evidence" value="ECO:0007669"/>
    <property type="project" value="InterPro"/>
</dbReference>
<dbReference type="PROSITE" id="PS50067">
    <property type="entry name" value="KINESIN_MOTOR_2"/>
    <property type="match status" value="1"/>
</dbReference>
<dbReference type="Pfam" id="PF00225">
    <property type="entry name" value="Kinesin"/>
    <property type="match status" value="1"/>
</dbReference>
<dbReference type="InterPro" id="IPR001752">
    <property type="entry name" value="Kinesin_motor_dom"/>
</dbReference>
<comment type="caution">
    <text evidence="5">Lacks conserved residue(s) required for the propagation of feature annotation.</text>
</comment>
<evidence type="ECO:0000259" key="7">
    <source>
        <dbReference type="PROSITE" id="PS50067"/>
    </source>
</evidence>
<dbReference type="GO" id="GO:0007018">
    <property type="term" value="P:microtubule-based movement"/>
    <property type="evidence" value="ECO:0007669"/>
    <property type="project" value="InterPro"/>
</dbReference>
<accession>A0A2U1LVQ9</accession>
<organism evidence="8 9">
    <name type="scientific">Artemisia annua</name>
    <name type="common">Sweet wormwood</name>
    <dbReference type="NCBI Taxonomy" id="35608"/>
    <lineage>
        <taxon>Eukaryota</taxon>
        <taxon>Viridiplantae</taxon>
        <taxon>Streptophyta</taxon>
        <taxon>Embryophyta</taxon>
        <taxon>Tracheophyta</taxon>
        <taxon>Spermatophyta</taxon>
        <taxon>Magnoliopsida</taxon>
        <taxon>eudicotyledons</taxon>
        <taxon>Gunneridae</taxon>
        <taxon>Pentapetalae</taxon>
        <taxon>asterids</taxon>
        <taxon>campanulids</taxon>
        <taxon>Asterales</taxon>
        <taxon>Asteraceae</taxon>
        <taxon>Asteroideae</taxon>
        <taxon>Anthemideae</taxon>
        <taxon>Artemisiinae</taxon>
        <taxon>Artemisia</taxon>
    </lineage>
</organism>
<evidence type="ECO:0000256" key="6">
    <source>
        <dbReference type="SAM" id="MobiDB-lite"/>
    </source>
</evidence>
<dbReference type="InterPro" id="IPR036961">
    <property type="entry name" value="Kinesin_motor_dom_sf"/>
</dbReference>
<protein>
    <submittedName>
        <fullName evidence="8">Kinesin, motor domain-containing protein</fullName>
    </submittedName>
</protein>
<gene>
    <name evidence="8" type="ORF">CTI12_AA447250</name>
</gene>
<feature type="domain" description="Kinesin motor" evidence="7">
    <location>
        <begin position="225"/>
        <end position="329"/>
    </location>
</feature>
<dbReference type="AlphaFoldDB" id="A0A2U1LVQ9"/>
<reference evidence="8 9" key="1">
    <citation type="journal article" date="2018" name="Mol. Plant">
        <title>The genome of Artemisia annua provides insight into the evolution of Asteraceae family and artemisinin biosynthesis.</title>
        <authorList>
            <person name="Shen Q."/>
            <person name="Zhang L."/>
            <person name="Liao Z."/>
            <person name="Wang S."/>
            <person name="Yan T."/>
            <person name="Shi P."/>
            <person name="Liu M."/>
            <person name="Fu X."/>
            <person name="Pan Q."/>
            <person name="Wang Y."/>
            <person name="Lv Z."/>
            <person name="Lu X."/>
            <person name="Zhang F."/>
            <person name="Jiang W."/>
            <person name="Ma Y."/>
            <person name="Chen M."/>
            <person name="Hao X."/>
            <person name="Li L."/>
            <person name="Tang Y."/>
            <person name="Lv G."/>
            <person name="Zhou Y."/>
            <person name="Sun X."/>
            <person name="Brodelius P.E."/>
            <person name="Rose J.K.C."/>
            <person name="Tang K."/>
        </authorList>
    </citation>
    <scope>NUCLEOTIDE SEQUENCE [LARGE SCALE GENOMIC DNA]</scope>
    <source>
        <strain evidence="9">cv. Huhao1</strain>
        <tissue evidence="8">Leaf</tissue>
    </source>
</reference>
<dbReference type="PANTHER" id="PTHR24115">
    <property type="entry name" value="KINESIN-RELATED"/>
    <property type="match status" value="1"/>
</dbReference>
<dbReference type="InterPro" id="IPR027640">
    <property type="entry name" value="Kinesin-like_fam"/>
</dbReference>
<dbReference type="GO" id="GO:0005524">
    <property type="term" value="F:ATP binding"/>
    <property type="evidence" value="ECO:0007669"/>
    <property type="project" value="UniProtKB-KW"/>
</dbReference>
<dbReference type="GO" id="GO:0016887">
    <property type="term" value="F:ATP hydrolysis activity"/>
    <property type="evidence" value="ECO:0007669"/>
    <property type="project" value="TreeGrafter"/>
</dbReference>
<evidence type="ECO:0000256" key="5">
    <source>
        <dbReference type="PROSITE-ProRule" id="PRU00283"/>
    </source>
</evidence>
<dbReference type="GO" id="GO:0005634">
    <property type="term" value="C:nucleus"/>
    <property type="evidence" value="ECO:0007669"/>
    <property type="project" value="TreeGrafter"/>
</dbReference>
<evidence type="ECO:0000256" key="1">
    <source>
        <dbReference type="ARBA" id="ARBA00022701"/>
    </source>
</evidence>
<evidence type="ECO:0000256" key="2">
    <source>
        <dbReference type="ARBA" id="ARBA00022741"/>
    </source>
</evidence>
<evidence type="ECO:0000313" key="8">
    <source>
        <dbReference type="EMBL" id="PWA53086.1"/>
    </source>
</evidence>
<evidence type="ECO:0000256" key="3">
    <source>
        <dbReference type="ARBA" id="ARBA00022840"/>
    </source>
</evidence>
<evidence type="ECO:0000256" key="4">
    <source>
        <dbReference type="ARBA" id="ARBA00023175"/>
    </source>
</evidence>
<proteinExistence type="inferred from homology"/>
<dbReference type="STRING" id="35608.A0A2U1LVQ9"/>
<dbReference type="PANTHER" id="PTHR24115:SF1008">
    <property type="entry name" value="KINESIN-LIKE PROTEIN SUBITO"/>
    <property type="match status" value="1"/>
</dbReference>